<comment type="function">
    <text evidence="6">Catalyzes the hydrolysis of queuosine 5'-phosphate, releasing the nucleobase queuine (q). Is required for salvage of queuine from exogenous queuosine (Q) that is imported and then converted to queuosine 5'-phosphate intracellularly.</text>
</comment>
<evidence type="ECO:0000256" key="1">
    <source>
        <dbReference type="ARBA" id="ARBA00022801"/>
    </source>
</evidence>
<evidence type="ECO:0000256" key="4">
    <source>
        <dbReference type="ARBA" id="ARBA00035393"/>
    </source>
</evidence>
<dbReference type="GO" id="GO:0006400">
    <property type="term" value="P:tRNA modification"/>
    <property type="evidence" value="ECO:0007669"/>
    <property type="project" value="TreeGrafter"/>
</dbReference>
<comment type="similarity">
    <text evidence="2 6">Belongs to the QNG1 protein family.</text>
</comment>
<dbReference type="EC" id="3.2.2.-" evidence="6"/>
<dbReference type="EMBL" id="PDUG01000004">
    <property type="protein sequence ID" value="PIC33551.1"/>
    <property type="molecule type" value="Genomic_DNA"/>
</dbReference>
<dbReference type="InterPro" id="IPR019438">
    <property type="entry name" value="Q_salvage"/>
</dbReference>
<keyword evidence="7" id="KW-0732">Signal</keyword>
<protein>
    <recommendedName>
        <fullName evidence="3 6">Queuosine 5'-phosphate N-glycosylase/hydrolase</fullName>
        <ecNumber evidence="6">3.2.2.-</ecNumber>
    </recommendedName>
    <alternativeName>
        <fullName evidence="4 6">Queuosine-nucleotide N-glycosylase/hydrolase</fullName>
    </alternativeName>
</protein>
<gene>
    <name evidence="8" type="primary">Cni-C11D2.4</name>
    <name evidence="8" type="synonym">Cnig_chr_IV.g13490</name>
    <name evidence="8" type="ORF">B9Z55_013490</name>
</gene>
<feature type="signal peptide" evidence="7">
    <location>
        <begin position="1"/>
        <end position="18"/>
    </location>
</feature>
<keyword evidence="1 6" id="KW-0378">Hydrolase</keyword>
<accession>A0A2G5U2E9</accession>
<dbReference type="OrthoDB" id="10249667at2759"/>
<dbReference type="STRING" id="1611254.A0A2G5U2E9"/>
<dbReference type="GO" id="GO:0016787">
    <property type="term" value="F:hydrolase activity"/>
    <property type="evidence" value="ECO:0007669"/>
    <property type="project" value="UniProtKB-KW"/>
</dbReference>
<dbReference type="PANTHER" id="PTHR21314:SF0">
    <property type="entry name" value="QUEUOSINE 5'-PHOSPHATE N-GLYCOSYLASE_HYDROLASE"/>
    <property type="match status" value="1"/>
</dbReference>
<proteinExistence type="inferred from homology"/>
<organism evidence="8 9">
    <name type="scientific">Caenorhabditis nigoni</name>
    <dbReference type="NCBI Taxonomy" id="1611254"/>
    <lineage>
        <taxon>Eukaryota</taxon>
        <taxon>Metazoa</taxon>
        <taxon>Ecdysozoa</taxon>
        <taxon>Nematoda</taxon>
        <taxon>Chromadorea</taxon>
        <taxon>Rhabditida</taxon>
        <taxon>Rhabditina</taxon>
        <taxon>Rhabditomorpha</taxon>
        <taxon>Rhabditoidea</taxon>
        <taxon>Rhabditidae</taxon>
        <taxon>Peloderinae</taxon>
        <taxon>Caenorhabditis</taxon>
    </lineage>
</organism>
<evidence type="ECO:0000256" key="6">
    <source>
        <dbReference type="RuleBase" id="RU365002"/>
    </source>
</evidence>
<dbReference type="AlphaFoldDB" id="A0A2G5U2E9"/>
<reference evidence="9" key="1">
    <citation type="submission" date="2017-10" db="EMBL/GenBank/DDBJ databases">
        <title>Rapid genome shrinkage in a self-fertile nematode reveals novel sperm competition proteins.</title>
        <authorList>
            <person name="Yin D."/>
            <person name="Schwarz E.M."/>
            <person name="Thomas C.G."/>
            <person name="Felde R.L."/>
            <person name="Korf I.F."/>
            <person name="Cutter A.D."/>
            <person name="Schartner C.M."/>
            <person name="Ralston E.J."/>
            <person name="Meyer B.J."/>
            <person name="Haag E.S."/>
        </authorList>
    </citation>
    <scope>NUCLEOTIDE SEQUENCE [LARGE SCALE GENOMIC DNA]</scope>
    <source>
        <strain evidence="9">JU1422</strain>
    </source>
</reference>
<name>A0A2G5U2E9_9PELO</name>
<dbReference type="PANTHER" id="PTHR21314">
    <property type="entry name" value="QUEUOSINE 5'-PHOSPHATE N-GLYCOSYLASE_HYDROLASE-RELATED"/>
    <property type="match status" value="1"/>
</dbReference>
<evidence type="ECO:0000256" key="7">
    <source>
        <dbReference type="SAM" id="SignalP"/>
    </source>
</evidence>
<dbReference type="Proteomes" id="UP000230233">
    <property type="component" value="Chromosome IV"/>
</dbReference>
<evidence type="ECO:0000313" key="9">
    <source>
        <dbReference type="Proteomes" id="UP000230233"/>
    </source>
</evidence>
<evidence type="ECO:0000256" key="3">
    <source>
        <dbReference type="ARBA" id="ARBA00035306"/>
    </source>
</evidence>
<evidence type="ECO:0000313" key="8">
    <source>
        <dbReference type="EMBL" id="PIC33551.1"/>
    </source>
</evidence>
<comment type="caution">
    <text evidence="8">The sequence shown here is derived from an EMBL/GenBank/DDBJ whole genome shotgun (WGS) entry which is preliminary data.</text>
</comment>
<dbReference type="Pfam" id="PF10343">
    <property type="entry name" value="Q_salvage"/>
    <property type="match status" value="1"/>
</dbReference>
<evidence type="ECO:0000256" key="5">
    <source>
        <dbReference type="ARBA" id="ARBA00048204"/>
    </source>
</evidence>
<evidence type="ECO:0000256" key="2">
    <source>
        <dbReference type="ARBA" id="ARBA00035119"/>
    </source>
</evidence>
<comment type="catalytic activity">
    <reaction evidence="5 6">
        <text>queuosine 5'-phosphate + H2O = queuine + D-ribose 5-phosphate</text>
        <dbReference type="Rhea" id="RHEA:75387"/>
        <dbReference type="ChEBI" id="CHEBI:15377"/>
        <dbReference type="ChEBI" id="CHEBI:17433"/>
        <dbReference type="ChEBI" id="CHEBI:78346"/>
        <dbReference type="ChEBI" id="CHEBI:194371"/>
    </reaction>
    <physiologicalReaction direction="left-to-right" evidence="5 6">
        <dbReference type="Rhea" id="RHEA:75388"/>
    </physiologicalReaction>
</comment>
<sequence length="465" mass="51877">MNRFLILLLLIFIECSYSYPPVISVRGTLTCYGIPYKATITLINHDKLLGHIFTIREVGYDGKFHLNGEPVDDLDVRLIIEHTCADWKNGKPLIAGPPVVTKIGVNMEALSRSGYNIDVDKMLIDGVLGPSESGKFIVQHGNLVKINESGVTKVAEQILEAAKDGSIKEALFLSPELHPKSGDKEAVQWVFLVDTINFSFWPDEGAHYDVSWNGKSYTGYFSACAAVNKALAAGIPVLSAEWMKNVSEEEIDRIFKSDSGHSIPLLGERVKAINESGRVLLQKFDGEFYNCVVKSKRSAQTLLKLIVENFTSFRDFAEFHNQKVSLLKRAQILVADVYGALQGHDEVGDFKDISSITMFADYRVPQALAYLGALDYSKELLDQIGEGKRLENGSAAEVELRGASIAVCDEIVDKMNHLRANDARFSGVREVTAMEVDVFVWGYRRLHAADVEKKIPFHRTRCIYY</sequence>
<feature type="chain" id="PRO_5013667217" description="Queuosine 5'-phosphate N-glycosylase/hydrolase" evidence="7">
    <location>
        <begin position="19"/>
        <end position="465"/>
    </location>
</feature>
<keyword evidence="9" id="KW-1185">Reference proteome</keyword>